<accession>A0AAD3CG79</accession>
<reference evidence="1 2" key="1">
    <citation type="journal article" date="2021" name="Sci. Rep.">
        <title>The genome of the diatom Chaetoceros tenuissimus carries an ancient integrated fragment of an extant virus.</title>
        <authorList>
            <person name="Hongo Y."/>
            <person name="Kimura K."/>
            <person name="Takaki Y."/>
            <person name="Yoshida Y."/>
            <person name="Baba S."/>
            <person name="Kobayashi G."/>
            <person name="Nagasaki K."/>
            <person name="Hano T."/>
            <person name="Tomaru Y."/>
        </authorList>
    </citation>
    <scope>NUCLEOTIDE SEQUENCE [LARGE SCALE GENOMIC DNA]</scope>
    <source>
        <strain evidence="1 2">NIES-3715</strain>
    </source>
</reference>
<comment type="caution">
    <text evidence="1">The sequence shown here is derived from an EMBL/GenBank/DDBJ whole genome shotgun (WGS) entry which is preliminary data.</text>
</comment>
<dbReference type="Proteomes" id="UP001054902">
    <property type="component" value="Unassembled WGS sequence"/>
</dbReference>
<proteinExistence type="predicted"/>
<dbReference type="AlphaFoldDB" id="A0AAD3CG79"/>
<name>A0AAD3CG79_9STRA</name>
<sequence>MTCLSNPDLSEAPQFGRYVDFVESKKSEHTPVRRSCRNRRGTPFVKKMASLSDVEGKEEDTCDRTEDNLQGNEVDDLCVYFATTLKVNDTLKVTKVKTKKLSPNPKLGRYITAAEDDSISITPVKRSLRNIHKKK</sequence>
<gene>
    <name evidence="1" type="ORF">CTEN210_01543</name>
</gene>
<protein>
    <submittedName>
        <fullName evidence="1">Uncharacterized protein</fullName>
    </submittedName>
</protein>
<evidence type="ECO:0000313" key="2">
    <source>
        <dbReference type="Proteomes" id="UP001054902"/>
    </source>
</evidence>
<keyword evidence="2" id="KW-1185">Reference proteome</keyword>
<dbReference type="EMBL" id="BLLK01000020">
    <property type="protein sequence ID" value="GFH45069.1"/>
    <property type="molecule type" value="Genomic_DNA"/>
</dbReference>
<evidence type="ECO:0000313" key="1">
    <source>
        <dbReference type="EMBL" id="GFH45069.1"/>
    </source>
</evidence>
<organism evidence="1 2">
    <name type="scientific">Chaetoceros tenuissimus</name>
    <dbReference type="NCBI Taxonomy" id="426638"/>
    <lineage>
        <taxon>Eukaryota</taxon>
        <taxon>Sar</taxon>
        <taxon>Stramenopiles</taxon>
        <taxon>Ochrophyta</taxon>
        <taxon>Bacillariophyta</taxon>
        <taxon>Coscinodiscophyceae</taxon>
        <taxon>Chaetocerotophycidae</taxon>
        <taxon>Chaetocerotales</taxon>
        <taxon>Chaetocerotaceae</taxon>
        <taxon>Chaetoceros</taxon>
    </lineage>
</organism>